<dbReference type="GO" id="GO:0016740">
    <property type="term" value="F:transferase activity"/>
    <property type="evidence" value="ECO:0007669"/>
    <property type="project" value="UniProtKB-KW"/>
</dbReference>
<keyword evidence="2" id="KW-0808">Transferase</keyword>
<dbReference type="EMBL" id="CP020028">
    <property type="protein sequence ID" value="ASR45684.1"/>
    <property type="molecule type" value="Genomic_DNA"/>
</dbReference>
<evidence type="ECO:0000313" key="2">
    <source>
        <dbReference type="EMBL" id="ASR45684.1"/>
    </source>
</evidence>
<dbReference type="InterPro" id="IPR050256">
    <property type="entry name" value="Glycosyltransferase_2"/>
</dbReference>
<evidence type="ECO:0000313" key="3">
    <source>
        <dbReference type="Proteomes" id="UP000214666"/>
    </source>
</evidence>
<dbReference type="InterPro" id="IPR029044">
    <property type="entry name" value="Nucleotide-diphossugar_trans"/>
</dbReference>
<dbReference type="RefSeq" id="WP_094153673.1">
    <property type="nucleotide sequence ID" value="NZ_CP020028.1"/>
</dbReference>
<gene>
    <name evidence="2" type="ORF">B4V02_02630</name>
</gene>
<dbReference type="PANTHER" id="PTHR48090">
    <property type="entry name" value="UNDECAPRENYL-PHOSPHATE 4-DEOXY-4-FORMAMIDO-L-ARABINOSE TRANSFERASE-RELATED"/>
    <property type="match status" value="1"/>
</dbReference>
<sequence>MNVIKNKNWEIPNFELKEFKSKNSKYCVCIPVINEGIKIQKQLNKLKSLAEAVDIIILDGGSTDGSLEEIFLLDNHVRAILVKKGKGKLSAQLRMGFAYALQEQYEGIITVDGNNKDSVESIPAFIQKLDEGYDFVQGSRYVPGGKEINTPISRKLAIKLIHAPFISLVAGYHYTDTTNGFRAHSARFLKDPQLHPFRDVFETYELLGYLSVKAPKLGYKVSEIPVERSYPKGKVPTKISPLRGNMLLMKILLNLYLRKYDFKNNPKVSKEEQ</sequence>
<dbReference type="OrthoDB" id="9810303at2"/>
<dbReference type="KEGG" id="pkb:B4V02_02630"/>
<dbReference type="AlphaFoldDB" id="A0A222WI77"/>
<protein>
    <submittedName>
        <fullName evidence="2">Glycosyl transferase family 2</fullName>
    </submittedName>
</protein>
<organism evidence="2 3">
    <name type="scientific">Paenibacillus kribbensis</name>
    <dbReference type="NCBI Taxonomy" id="172713"/>
    <lineage>
        <taxon>Bacteria</taxon>
        <taxon>Bacillati</taxon>
        <taxon>Bacillota</taxon>
        <taxon>Bacilli</taxon>
        <taxon>Bacillales</taxon>
        <taxon>Paenibacillaceae</taxon>
        <taxon>Paenibacillus</taxon>
    </lineage>
</organism>
<accession>A0A222WI77</accession>
<name>A0A222WI77_9BACL</name>
<evidence type="ECO:0000259" key="1">
    <source>
        <dbReference type="Pfam" id="PF00535"/>
    </source>
</evidence>
<keyword evidence="3" id="KW-1185">Reference proteome</keyword>
<dbReference type="Gene3D" id="3.90.550.10">
    <property type="entry name" value="Spore Coat Polysaccharide Biosynthesis Protein SpsA, Chain A"/>
    <property type="match status" value="1"/>
</dbReference>
<reference evidence="2 3" key="1">
    <citation type="submission" date="2017-03" db="EMBL/GenBank/DDBJ databases">
        <title>Complete genome sequence of Paenibacillus Kribbensis producing bioflocculants.</title>
        <authorList>
            <person name="Lee H.-G."/>
            <person name="Oh H.-M."/>
        </authorList>
    </citation>
    <scope>NUCLEOTIDE SEQUENCE [LARGE SCALE GENOMIC DNA]</scope>
    <source>
        <strain evidence="2 3">AM49</strain>
    </source>
</reference>
<dbReference type="Proteomes" id="UP000214666">
    <property type="component" value="Chromosome"/>
</dbReference>
<dbReference type="SUPFAM" id="SSF53448">
    <property type="entry name" value="Nucleotide-diphospho-sugar transferases"/>
    <property type="match status" value="1"/>
</dbReference>
<proteinExistence type="predicted"/>
<dbReference type="Pfam" id="PF00535">
    <property type="entry name" value="Glycos_transf_2"/>
    <property type="match status" value="1"/>
</dbReference>
<feature type="domain" description="Glycosyltransferase 2-like" evidence="1">
    <location>
        <begin position="27"/>
        <end position="177"/>
    </location>
</feature>
<dbReference type="CDD" id="cd04179">
    <property type="entry name" value="DPM_DPG-synthase_like"/>
    <property type="match status" value="1"/>
</dbReference>
<dbReference type="InterPro" id="IPR001173">
    <property type="entry name" value="Glyco_trans_2-like"/>
</dbReference>